<comment type="caution">
    <text evidence="2">The sequence shown here is derived from an EMBL/GenBank/DDBJ whole genome shotgun (WGS) entry which is preliminary data.</text>
</comment>
<organism evidence="2 3">
    <name type="scientific">Dendrobium nobile</name>
    <name type="common">Orchid</name>
    <dbReference type="NCBI Taxonomy" id="94219"/>
    <lineage>
        <taxon>Eukaryota</taxon>
        <taxon>Viridiplantae</taxon>
        <taxon>Streptophyta</taxon>
        <taxon>Embryophyta</taxon>
        <taxon>Tracheophyta</taxon>
        <taxon>Spermatophyta</taxon>
        <taxon>Magnoliopsida</taxon>
        <taxon>Liliopsida</taxon>
        <taxon>Asparagales</taxon>
        <taxon>Orchidaceae</taxon>
        <taxon>Epidendroideae</taxon>
        <taxon>Malaxideae</taxon>
        <taxon>Dendrobiinae</taxon>
        <taxon>Dendrobium</taxon>
    </lineage>
</organism>
<gene>
    <name evidence="2" type="ORF">KFK09_006973</name>
</gene>
<evidence type="ECO:0000259" key="1">
    <source>
        <dbReference type="Pfam" id="PF05699"/>
    </source>
</evidence>
<evidence type="ECO:0000313" key="2">
    <source>
        <dbReference type="EMBL" id="KAI0519524.1"/>
    </source>
</evidence>
<dbReference type="PANTHER" id="PTHR23272">
    <property type="entry name" value="BED FINGER-RELATED"/>
    <property type="match status" value="1"/>
</dbReference>
<accession>A0A8T3BVV0</accession>
<feature type="domain" description="HAT C-terminal dimerisation" evidence="1">
    <location>
        <begin position="6"/>
        <end position="88"/>
    </location>
</feature>
<evidence type="ECO:0000313" key="3">
    <source>
        <dbReference type="Proteomes" id="UP000829196"/>
    </source>
</evidence>
<keyword evidence="3" id="KW-1185">Reference proteome</keyword>
<dbReference type="AlphaFoldDB" id="A0A8T3BVV0"/>
<dbReference type="GO" id="GO:0046983">
    <property type="term" value="F:protein dimerization activity"/>
    <property type="evidence" value="ECO:0007669"/>
    <property type="project" value="InterPro"/>
</dbReference>
<protein>
    <recommendedName>
        <fullName evidence="1">HAT C-terminal dimerisation domain-containing protein</fullName>
    </recommendedName>
</protein>
<name>A0A8T3BVV0_DENNO</name>
<sequence length="127" mass="14352">MPKKSELESYLDDAKLDRNSELDILHYWKLNQFRFPQVSRMARDVLCIPISTVASESTFSNSGRVLDQYRSALKHDIVEALVCTKDWLFGDQDTTDPELDAVTDDIMGFNFDGSQTINPTDSANLAS</sequence>
<dbReference type="EMBL" id="JAGYWB010000006">
    <property type="protein sequence ID" value="KAI0519524.1"/>
    <property type="molecule type" value="Genomic_DNA"/>
</dbReference>
<dbReference type="InterPro" id="IPR012337">
    <property type="entry name" value="RNaseH-like_sf"/>
</dbReference>
<dbReference type="SUPFAM" id="SSF53098">
    <property type="entry name" value="Ribonuclease H-like"/>
    <property type="match status" value="1"/>
</dbReference>
<proteinExistence type="predicted"/>
<dbReference type="OrthoDB" id="1893698at2759"/>
<dbReference type="SMR" id="A0A8T3BVV0"/>
<dbReference type="Proteomes" id="UP000829196">
    <property type="component" value="Unassembled WGS sequence"/>
</dbReference>
<dbReference type="PANTHER" id="PTHR23272:SF192">
    <property type="entry name" value="ZINC FINGER BED DOMAIN-CONTAINING PROTEIN DAYSLEEPER-LIKE"/>
    <property type="match status" value="1"/>
</dbReference>
<dbReference type="InterPro" id="IPR008906">
    <property type="entry name" value="HATC_C_dom"/>
</dbReference>
<dbReference type="Pfam" id="PF05699">
    <property type="entry name" value="Dimer_Tnp_hAT"/>
    <property type="match status" value="1"/>
</dbReference>
<reference evidence="2" key="1">
    <citation type="journal article" date="2022" name="Front. Genet.">
        <title>Chromosome-Scale Assembly of the Dendrobium nobile Genome Provides Insights Into the Molecular Mechanism of the Biosynthesis of the Medicinal Active Ingredient of Dendrobium.</title>
        <authorList>
            <person name="Xu Q."/>
            <person name="Niu S.-C."/>
            <person name="Li K.-L."/>
            <person name="Zheng P.-J."/>
            <person name="Zhang X.-J."/>
            <person name="Jia Y."/>
            <person name="Liu Y."/>
            <person name="Niu Y.-X."/>
            <person name="Yu L.-H."/>
            <person name="Chen D.-F."/>
            <person name="Zhang G.-Q."/>
        </authorList>
    </citation>
    <scope>NUCLEOTIDE SEQUENCE</scope>
    <source>
        <tissue evidence="2">Leaf</tissue>
    </source>
</reference>